<comment type="caution">
    <text evidence="1">The sequence shown here is derived from an EMBL/GenBank/DDBJ whole genome shotgun (WGS) entry which is preliminary data.</text>
</comment>
<reference evidence="2" key="1">
    <citation type="journal article" date="2022" name="Mol. Ecol. Resour.">
        <title>The genomes of chicory, endive, great burdock and yacon provide insights into Asteraceae palaeo-polyploidization history and plant inulin production.</title>
        <authorList>
            <person name="Fan W."/>
            <person name="Wang S."/>
            <person name="Wang H."/>
            <person name="Wang A."/>
            <person name="Jiang F."/>
            <person name="Liu H."/>
            <person name="Zhao H."/>
            <person name="Xu D."/>
            <person name="Zhang Y."/>
        </authorList>
    </citation>
    <scope>NUCLEOTIDE SEQUENCE [LARGE SCALE GENOMIC DNA]</scope>
    <source>
        <strain evidence="2">cv. Yunnan</strain>
    </source>
</reference>
<evidence type="ECO:0000313" key="2">
    <source>
        <dbReference type="Proteomes" id="UP001056120"/>
    </source>
</evidence>
<keyword evidence="2" id="KW-1185">Reference proteome</keyword>
<evidence type="ECO:0000313" key="1">
    <source>
        <dbReference type="EMBL" id="KAI3694671.1"/>
    </source>
</evidence>
<name>A0ACB8ZAB1_9ASTR</name>
<proteinExistence type="predicted"/>
<dbReference type="EMBL" id="CM042043">
    <property type="protein sequence ID" value="KAI3694671.1"/>
    <property type="molecule type" value="Genomic_DNA"/>
</dbReference>
<dbReference type="Proteomes" id="UP001056120">
    <property type="component" value="Linkage Group LG26"/>
</dbReference>
<organism evidence="1 2">
    <name type="scientific">Smallanthus sonchifolius</name>
    <dbReference type="NCBI Taxonomy" id="185202"/>
    <lineage>
        <taxon>Eukaryota</taxon>
        <taxon>Viridiplantae</taxon>
        <taxon>Streptophyta</taxon>
        <taxon>Embryophyta</taxon>
        <taxon>Tracheophyta</taxon>
        <taxon>Spermatophyta</taxon>
        <taxon>Magnoliopsida</taxon>
        <taxon>eudicotyledons</taxon>
        <taxon>Gunneridae</taxon>
        <taxon>Pentapetalae</taxon>
        <taxon>asterids</taxon>
        <taxon>campanulids</taxon>
        <taxon>Asterales</taxon>
        <taxon>Asteraceae</taxon>
        <taxon>Asteroideae</taxon>
        <taxon>Heliantheae alliance</taxon>
        <taxon>Millerieae</taxon>
        <taxon>Smallanthus</taxon>
    </lineage>
</organism>
<gene>
    <name evidence="1" type="ORF">L1987_77639</name>
</gene>
<accession>A0ACB8ZAB1</accession>
<protein>
    <submittedName>
        <fullName evidence="1">Uncharacterized protein</fullName>
    </submittedName>
</protein>
<reference evidence="1 2" key="2">
    <citation type="journal article" date="2022" name="Mol. Ecol. Resour.">
        <title>The genomes of chicory, endive, great burdock and yacon provide insights into Asteraceae paleo-polyploidization history and plant inulin production.</title>
        <authorList>
            <person name="Fan W."/>
            <person name="Wang S."/>
            <person name="Wang H."/>
            <person name="Wang A."/>
            <person name="Jiang F."/>
            <person name="Liu H."/>
            <person name="Zhao H."/>
            <person name="Xu D."/>
            <person name="Zhang Y."/>
        </authorList>
    </citation>
    <scope>NUCLEOTIDE SEQUENCE [LARGE SCALE GENOMIC DNA]</scope>
    <source>
        <strain evidence="2">cv. Yunnan</strain>
        <tissue evidence="1">Leaves</tissue>
    </source>
</reference>
<sequence>MYDPLSFITLVIPFLAINSIARWKDINAILPYVQVCMQKRLYLLHINMYLRWAIASGFVLGMDINSFLFILWSSGASLR</sequence>